<evidence type="ECO:0000313" key="4">
    <source>
        <dbReference type="EMBL" id="KAK3507869.1"/>
    </source>
</evidence>
<dbReference type="GO" id="GO:0005634">
    <property type="term" value="C:nucleus"/>
    <property type="evidence" value="ECO:0007669"/>
    <property type="project" value="UniProtKB-SubCell"/>
</dbReference>
<dbReference type="Proteomes" id="UP001274896">
    <property type="component" value="Unassembled WGS sequence"/>
</dbReference>
<keyword evidence="5" id="KW-1185">Reference proteome</keyword>
<dbReference type="PANTHER" id="PTHR46148">
    <property type="entry name" value="CHROMO DOMAIN-CONTAINING PROTEIN"/>
    <property type="match status" value="1"/>
</dbReference>
<feature type="domain" description="Chromo" evidence="3">
    <location>
        <begin position="172"/>
        <end position="230"/>
    </location>
</feature>
<dbReference type="PANTHER" id="PTHR46148:SF52">
    <property type="entry name" value="OS04G0603800 PROTEIN"/>
    <property type="match status" value="1"/>
</dbReference>
<accession>A0AAE0UI93</accession>
<dbReference type="AlphaFoldDB" id="A0AAE0UI93"/>
<evidence type="ECO:0000259" key="3">
    <source>
        <dbReference type="PROSITE" id="PS50013"/>
    </source>
</evidence>
<protein>
    <recommendedName>
        <fullName evidence="3">Chromo domain-containing protein</fullName>
    </recommendedName>
</protein>
<dbReference type="InterPro" id="IPR056924">
    <property type="entry name" value="SH3_Tf2-1"/>
</dbReference>
<dbReference type="InterPro" id="IPR023780">
    <property type="entry name" value="Chromo_domain"/>
</dbReference>
<proteinExistence type="predicted"/>
<feature type="compositionally biased region" description="Basic and acidic residues" evidence="2">
    <location>
        <begin position="219"/>
        <end position="238"/>
    </location>
</feature>
<feature type="region of interest" description="Disordered" evidence="2">
    <location>
        <begin position="53"/>
        <end position="82"/>
    </location>
</feature>
<dbReference type="EMBL" id="JAUCMX010000028">
    <property type="protein sequence ID" value="KAK3507869.1"/>
    <property type="molecule type" value="Genomic_DNA"/>
</dbReference>
<reference evidence="4" key="1">
    <citation type="submission" date="2023-06" db="EMBL/GenBank/DDBJ databases">
        <title>Male Hemibagrus guttatus genome.</title>
        <authorList>
            <person name="Bian C."/>
        </authorList>
    </citation>
    <scope>NUCLEOTIDE SEQUENCE</scope>
    <source>
        <strain evidence="4">Male_cb2023</strain>
        <tissue evidence="4">Muscle</tissue>
    </source>
</reference>
<feature type="region of interest" description="Disordered" evidence="2">
    <location>
        <begin position="219"/>
        <end position="251"/>
    </location>
</feature>
<dbReference type="Gene3D" id="2.40.50.40">
    <property type="match status" value="1"/>
</dbReference>
<comment type="caution">
    <text evidence="4">The sequence shown here is derived from an EMBL/GenBank/DDBJ whole genome shotgun (WGS) entry which is preliminary data.</text>
</comment>
<dbReference type="Pfam" id="PF24626">
    <property type="entry name" value="SH3_Tf2-1"/>
    <property type="match status" value="1"/>
</dbReference>
<dbReference type="SUPFAM" id="SSF54160">
    <property type="entry name" value="Chromo domain-like"/>
    <property type="match status" value="1"/>
</dbReference>
<sequence length="251" mass="27923">MGRVRTKTLYDNPSPALPPFSACSATSLPVPVGWGTVRCAGRGLLVPREREGLGLSTPAAPKSTPQAQDDSGPWRSKAPEYRPGQKVWLSTRDIRMRVPCKKLSPRFIGPFTITRQINPVTYHLQLPPEYKIHPVFHVSLLKPHHPSVFPSTEPGEAEEPPLPLITDEGSAYLVRDILDSRRRGGRLEYLVDWEGYGPEERSWVPRNDVLDPTLLEDFHARHPDRPAPRAIGHNHDVRGLQSSGADHRGGG</sequence>
<evidence type="ECO:0000313" key="5">
    <source>
        <dbReference type="Proteomes" id="UP001274896"/>
    </source>
</evidence>
<dbReference type="PROSITE" id="PS50013">
    <property type="entry name" value="CHROMO_2"/>
    <property type="match status" value="1"/>
</dbReference>
<evidence type="ECO:0000256" key="1">
    <source>
        <dbReference type="ARBA" id="ARBA00004123"/>
    </source>
</evidence>
<gene>
    <name evidence="4" type="ORF">QTP70_002196</name>
</gene>
<comment type="subcellular location">
    <subcellularLocation>
        <location evidence="1">Nucleus</location>
    </subcellularLocation>
</comment>
<organism evidence="4 5">
    <name type="scientific">Hemibagrus guttatus</name>
    <dbReference type="NCBI Taxonomy" id="175788"/>
    <lineage>
        <taxon>Eukaryota</taxon>
        <taxon>Metazoa</taxon>
        <taxon>Chordata</taxon>
        <taxon>Craniata</taxon>
        <taxon>Vertebrata</taxon>
        <taxon>Euteleostomi</taxon>
        <taxon>Actinopterygii</taxon>
        <taxon>Neopterygii</taxon>
        <taxon>Teleostei</taxon>
        <taxon>Ostariophysi</taxon>
        <taxon>Siluriformes</taxon>
        <taxon>Bagridae</taxon>
        <taxon>Hemibagrus</taxon>
    </lineage>
</organism>
<dbReference type="InterPro" id="IPR016197">
    <property type="entry name" value="Chromo-like_dom_sf"/>
</dbReference>
<dbReference type="SMART" id="SM00298">
    <property type="entry name" value="CHROMO"/>
    <property type="match status" value="1"/>
</dbReference>
<name>A0AAE0UI93_9TELE</name>
<dbReference type="InterPro" id="IPR000953">
    <property type="entry name" value="Chromo/chromo_shadow_dom"/>
</dbReference>
<dbReference type="Pfam" id="PF00385">
    <property type="entry name" value="Chromo"/>
    <property type="match status" value="1"/>
</dbReference>
<evidence type="ECO:0000256" key="2">
    <source>
        <dbReference type="SAM" id="MobiDB-lite"/>
    </source>
</evidence>